<evidence type="ECO:0000313" key="1">
    <source>
        <dbReference type="EMBL" id="SDD36515.1"/>
    </source>
</evidence>
<dbReference type="PIRSF" id="PIRSF001439">
    <property type="entry name" value="CryM"/>
    <property type="match status" value="1"/>
</dbReference>
<name>A0A1G6U7H5_9PSEU</name>
<dbReference type="InterPro" id="IPR003462">
    <property type="entry name" value="ODC_Mu_crystall"/>
</dbReference>
<gene>
    <name evidence="1" type="ORF">SAMN05216174_110114</name>
</gene>
<evidence type="ECO:0000313" key="2">
    <source>
        <dbReference type="Proteomes" id="UP000199501"/>
    </source>
</evidence>
<dbReference type="InterPro" id="IPR036291">
    <property type="entry name" value="NAD(P)-bd_dom_sf"/>
</dbReference>
<dbReference type="Pfam" id="PF02423">
    <property type="entry name" value="OCD_Mu_crystall"/>
    <property type="match status" value="1"/>
</dbReference>
<dbReference type="InterPro" id="IPR023401">
    <property type="entry name" value="ODC_N"/>
</dbReference>
<dbReference type="Proteomes" id="UP000199501">
    <property type="component" value="Unassembled WGS sequence"/>
</dbReference>
<keyword evidence="2" id="KW-1185">Reference proteome</keyword>
<dbReference type="RefSeq" id="WP_091453420.1">
    <property type="nucleotide sequence ID" value="NZ_FMZZ01000010.1"/>
</dbReference>
<organism evidence="1 2">
    <name type="scientific">Actinokineospora iranica</name>
    <dbReference type="NCBI Taxonomy" id="1271860"/>
    <lineage>
        <taxon>Bacteria</taxon>
        <taxon>Bacillati</taxon>
        <taxon>Actinomycetota</taxon>
        <taxon>Actinomycetes</taxon>
        <taxon>Pseudonocardiales</taxon>
        <taxon>Pseudonocardiaceae</taxon>
        <taxon>Actinokineospora</taxon>
    </lineage>
</organism>
<sequence length="350" mass="36972">METWLLGQDDLGRILQVIGRDELMRRMIDRLGAELAELGRGGRAETPARSGFTRAGDAPGVIELMPHREAGSSVTVKTISYSPRNPRSFGLPTIVGTISRIDEATGRLVALADGVLLTAVRTGAASAVASRLLAAPESTRLGLIGAGAQAVTQAHALSQVFALDSVLVADVDPAAAAGFAERIDFLGLRVEVAQPRRVLAESDIVCTATSVPVGTGPVVEDGPHPGHLHVNSIGSDEVGKTELPVTLLRRAFVCVDHRGQAEREGESQQLSPDEIGPTLGHLCAHPAEAARHRSGLTVFDSTGFAFEDHVALDVFLAVAEELGLGTKLAIEHHPENALDPYSTRLLRTRS</sequence>
<dbReference type="SUPFAM" id="SSF51735">
    <property type="entry name" value="NAD(P)-binding Rossmann-fold domains"/>
    <property type="match status" value="1"/>
</dbReference>
<protein>
    <submittedName>
        <fullName evidence="1">Alanine dehydrogenase</fullName>
    </submittedName>
</protein>
<proteinExistence type="predicted"/>
<accession>A0A1G6U7H5</accession>
<reference evidence="2" key="1">
    <citation type="submission" date="2016-10" db="EMBL/GenBank/DDBJ databases">
        <authorList>
            <person name="Varghese N."/>
            <person name="Submissions S."/>
        </authorList>
    </citation>
    <scope>NUCLEOTIDE SEQUENCE [LARGE SCALE GENOMIC DNA]</scope>
    <source>
        <strain evidence="2">IBRC-M 10403</strain>
    </source>
</reference>
<dbReference type="PANTHER" id="PTHR13812">
    <property type="entry name" value="KETIMINE REDUCTASE MU-CRYSTALLIN"/>
    <property type="match status" value="1"/>
</dbReference>
<dbReference type="EMBL" id="FMZZ01000010">
    <property type="protein sequence ID" value="SDD36515.1"/>
    <property type="molecule type" value="Genomic_DNA"/>
</dbReference>
<dbReference type="PANTHER" id="PTHR13812:SF19">
    <property type="entry name" value="KETIMINE REDUCTASE MU-CRYSTALLIN"/>
    <property type="match status" value="1"/>
</dbReference>
<dbReference type="AlphaFoldDB" id="A0A1G6U7H5"/>
<dbReference type="STRING" id="1271860.SAMN05216174_110114"/>
<dbReference type="Gene3D" id="3.30.1780.10">
    <property type="entry name" value="ornithine cyclodeaminase, domain 1"/>
    <property type="match status" value="1"/>
</dbReference>
<dbReference type="OrthoDB" id="9801817at2"/>
<dbReference type="Gene3D" id="3.40.50.720">
    <property type="entry name" value="NAD(P)-binding Rossmann-like Domain"/>
    <property type="match status" value="1"/>
</dbReference>